<evidence type="ECO:0000259" key="6">
    <source>
        <dbReference type="Pfam" id="PF07926"/>
    </source>
</evidence>
<comment type="subcellular location">
    <subcellularLocation>
        <location evidence="1">Nucleus</location>
    </subcellularLocation>
</comment>
<dbReference type="Pfam" id="PF07926">
    <property type="entry name" value="TPR_MLP1_2"/>
    <property type="match status" value="1"/>
</dbReference>
<feature type="compositionally biased region" description="Low complexity" evidence="5">
    <location>
        <begin position="2011"/>
        <end position="2043"/>
    </location>
</feature>
<evidence type="ECO:0000313" key="9">
    <source>
        <dbReference type="EMBL" id="CCX06122.1"/>
    </source>
</evidence>
<dbReference type="STRING" id="1076935.U4KWB6"/>
<feature type="coiled-coil region" evidence="4">
    <location>
        <begin position="589"/>
        <end position="649"/>
    </location>
</feature>
<name>U4KWB6_PYROM</name>
<feature type="compositionally biased region" description="Low complexity" evidence="5">
    <location>
        <begin position="2071"/>
        <end position="2080"/>
    </location>
</feature>
<dbReference type="InterPro" id="IPR057577">
    <property type="entry name" value="Nucleoprot-TPR/MLP1_dom"/>
</dbReference>
<dbReference type="InterPro" id="IPR012929">
    <property type="entry name" value="Nucleoprot-TPR/MLP1-2_dom"/>
</dbReference>
<keyword evidence="10" id="KW-1185">Reference proteome</keyword>
<feature type="coiled-coil region" evidence="4">
    <location>
        <begin position="344"/>
        <end position="378"/>
    </location>
</feature>
<gene>
    <name evidence="9" type="ORF">PCON_05709</name>
</gene>
<sequence length="2276" mass="254044">MASADVLTAGGVELNTTRLATFLAVPEDDVVALSNLAEDCVASILKAINAKANEFDELKADKLKADIELEQAVRTADSRVKSMKGQLDAALAETQELRQKLSTTETARATLENEFAAYKASRTTVDEETRNLRVRVSTLESDKRDALETLDRKCGDYDKLQEEYATTQQKAITMRREVSAMETKVQQAESAQSNAKFRVQSLEQELNMVKKNNEWLDSELKTKTADHQKFRKEKAAQISRLNSELEEAKSEVEMLKRSVETLKERLQDVSKKAEDRLSQITELQGSAAAQEEGFRQEINAQRRLAELFERSMNTSKARVAEVERILEHETERVNIDLGQAHALAETERNEREVAEKKIAELEVEVERLESELASYAAGVVAMPGSASPQGSANGLSTPARQTGMRVATPGSAAMFSPAAARLQKSGISITQLYSDYNQVKASYENEKRRNAKLEEAMQDIVNELEEKAPEIEELREEKTRIEKDLVEMSKFLEETIKERDQAKKETRKINGKISDFEREAAILRQQLRDLSTQVQVLVVEIESRDAGVEQLNAHQNRIYEEIINGNLTIEGQNDTDNLITQRLVVWRNVQEMQEQNANLLRAIRELGAKMETEEQERLKSKEVQENEEIQRLEGVVQRLQDEMKSIALKSQTFIRERNMFRQMLQNKGQLNEDTHMQSPGRMASEDGVSVVEMQNMAETLRNLQTQYDQYKNDTLETQNTINEQNRRLMTEKSELEIQVARINSQLEMAAERYDMLNGNFNMLRGENQELQKRLTYMHEAQAKQDMKTQQAVEELVDTKSLNESMRTENANLKAEKSLWKSIEERLSADNESLTQERARLNALISNLQSIQSEHERTDSEARRRLTSQCEKLENELQATKRRLNDEIEQTKKNLIRKEMDQKEAQRRYDELNTSHGAVKEELVAAKTSRDHLQARVNELTVDLKNVEEKLAVYRDKPVAVEKNADDNAEIIEELQLQAADLKKELEVKNRELQDAREQVEQFKAISLANEEQLEELQASYDQFKESMDAELEQRENTIRDLQQRIEDMSTEHSSINQELSELRKAELEKLQEFEAEKGMLLSQLNSIKEDFEKAQATATYHQEDLRRQASIAQEAQQNYERELVKHADAAKALQELRTEHATLKTSVHTIQTEAESARAALLFNEGSWETQRENYKKELSDVRARCDDLIKQNKILHGQFESVSEQVANLQKQRSYADEALASAPDGQPADKSMDDLREVVRYLRNEKELVDAKYELSVQEGKRLKQQLDYARNQLDETRVQLATEQRKQDDQLRGAAEHREIMEKISELNLLRESNSTLRFEGEKKGKRVAELTATVEQLEAKIQPLEQTVRELEAEKEVKDAQMKLLSEDNERWKARTQQILQKYDRVDPAELEELKQKAADLETKATELETERDELAQKLAASDSDKEIQSTTWRNKLNKMRDDANTKITSQRNKAQELATEIEGLRAQLEEANSAKDQAATNGNEELQGLVDDKARLEGEVAALKKRVSEIETTIESHKANSQILLNRSIEAKKEKEQMAVELNNLKAELGVTQSQLVAANTQIESLTAQLAAKNEEGAEEGAVAEGAAEIDPALIEAAVQKRLAEVQPQQTEVDPALVEEAVQRRMAEWHSEQVKSDTAATCDHAAEIDLIVQQRVEEATAAIEANVEAQVQQRLAERSADAPENGEIVNTAQPVPAPADVDPAQATAMVSQLSDEEIEARVNARVEELLPARVDAVVAERIVAKEQAVDQRIKTAQAKFAEYKASAVKKAVEEAEARFKVERDEYQTKIAGLEAEISRLNMLIQQLQAKIAELEAGEPTIKEEGESTGIKQEDLDAALAQKEEEHQAAIEALKSAEAESIDKAKDELRVEIQAEILSAQLVIDAMTPEEGAAAVNKEREKLKTVISRNVEHRLTKEKEKWLQEIATERETIVNSKVQAALAEKVAELETKMQEKEAALKIEMEKAKDAVRAESVMRSKVQINMLERKNKQLEEKVKALEGGQPGAPATPAPAAASHAAPASAQASTPTATPATAAAPHVLQTGIRRPSAIGTPAAVPNGRAEPPTAGQIQAAQQAAIAAAEQTIAGTPQNAQQPQQRRQDSQGTGPQALRQLRGALTGTGIPRGGMAAGRGRGGIPQPGSIAGAPATQIPAVNPFIGVPGATPPGILNPFAGATQQPPQAIQGQQQATRGGGIPRGRGYAGRGRGGAQHVQTAGMQQQAQQNASSPTRGVMNPGARQFVPGGKRGREGEGDDGADGKRARNSTGGAPPPA</sequence>
<dbReference type="Pfam" id="PF25785">
    <property type="entry name" value="TPR"/>
    <property type="match status" value="1"/>
</dbReference>
<feature type="compositionally biased region" description="Gly residues" evidence="5">
    <location>
        <begin position="2127"/>
        <end position="2142"/>
    </location>
</feature>
<dbReference type="OMA" id="TLCEQQE"/>
<dbReference type="Proteomes" id="UP000018144">
    <property type="component" value="Unassembled WGS sequence"/>
</dbReference>
<dbReference type="PANTHER" id="PTHR18898:SF2">
    <property type="entry name" value="NUCLEOPROTEIN TPR"/>
    <property type="match status" value="1"/>
</dbReference>
<feature type="domain" description="NUA/TPR/MLP1-2-like" evidence="8">
    <location>
        <begin position="506"/>
        <end position="615"/>
    </location>
</feature>
<dbReference type="OrthoDB" id="343070at2759"/>
<feature type="coiled-coil region" evidence="4">
    <location>
        <begin position="1262"/>
        <end position="1289"/>
    </location>
</feature>
<feature type="compositionally biased region" description="Low complexity" evidence="5">
    <location>
        <begin position="2092"/>
        <end position="2110"/>
    </location>
</feature>
<evidence type="ECO:0000259" key="7">
    <source>
        <dbReference type="Pfam" id="PF25481"/>
    </source>
</evidence>
<protein>
    <submittedName>
        <fullName evidence="9">Similar to Nucleoprotein TPR acc. no. P12270</fullName>
    </submittedName>
</protein>
<feature type="coiled-coil region" evidence="4">
    <location>
        <begin position="436"/>
        <end position="533"/>
    </location>
</feature>
<feature type="region of interest" description="Disordered" evidence="5">
    <location>
        <begin position="2092"/>
        <end position="2152"/>
    </location>
</feature>
<dbReference type="GO" id="GO:0005643">
    <property type="term" value="C:nuclear pore"/>
    <property type="evidence" value="ECO:0007669"/>
    <property type="project" value="TreeGrafter"/>
</dbReference>
<dbReference type="Pfam" id="PF25481">
    <property type="entry name" value="Nucleoprot-TPR"/>
    <property type="match status" value="1"/>
</dbReference>
<evidence type="ECO:0000256" key="4">
    <source>
        <dbReference type="SAM" id="Coils"/>
    </source>
</evidence>
<reference evidence="9 10" key="1">
    <citation type="journal article" date="2013" name="PLoS Genet.">
        <title>The genome and development-dependent transcriptomes of Pyronema confluens: a window into fungal evolution.</title>
        <authorList>
            <person name="Traeger S."/>
            <person name="Altegoer F."/>
            <person name="Freitag M."/>
            <person name="Gabaldon T."/>
            <person name="Kempken F."/>
            <person name="Kumar A."/>
            <person name="Marcet-Houben M."/>
            <person name="Poggeler S."/>
            <person name="Stajich J.E."/>
            <person name="Nowrousian M."/>
        </authorList>
    </citation>
    <scope>NUCLEOTIDE SEQUENCE [LARGE SCALE GENOMIC DNA]</scope>
    <source>
        <strain evidence="10">CBS 100304</strain>
        <tissue evidence="9">Vegetative mycelium</tissue>
    </source>
</reference>
<feature type="compositionally biased region" description="Low complexity" evidence="5">
    <location>
        <begin position="2213"/>
        <end position="2229"/>
    </location>
</feature>
<accession>U4KWB6</accession>
<dbReference type="PANTHER" id="PTHR18898">
    <property type="entry name" value="NUCLEOPROTEIN TPR-RELATED"/>
    <property type="match status" value="1"/>
</dbReference>
<proteinExistence type="predicted"/>
<evidence type="ECO:0000256" key="1">
    <source>
        <dbReference type="ARBA" id="ARBA00004123"/>
    </source>
</evidence>
<keyword evidence="3" id="KW-0539">Nucleus</keyword>
<evidence type="ECO:0000259" key="8">
    <source>
        <dbReference type="Pfam" id="PF25785"/>
    </source>
</evidence>
<feature type="coiled-coil region" evidence="4">
    <location>
        <begin position="1763"/>
        <end position="1864"/>
    </location>
</feature>
<organism evidence="9 10">
    <name type="scientific">Pyronema omphalodes (strain CBS 100304)</name>
    <name type="common">Pyronema confluens</name>
    <dbReference type="NCBI Taxonomy" id="1076935"/>
    <lineage>
        <taxon>Eukaryota</taxon>
        <taxon>Fungi</taxon>
        <taxon>Dikarya</taxon>
        <taxon>Ascomycota</taxon>
        <taxon>Pezizomycotina</taxon>
        <taxon>Pezizomycetes</taxon>
        <taxon>Pezizales</taxon>
        <taxon>Pyronemataceae</taxon>
        <taxon>Pyronema</taxon>
    </lineage>
</organism>
<evidence type="ECO:0000256" key="3">
    <source>
        <dbReference type="ARBA" id="ARBA00023242"/>
    </source>
</evidence>
<evidence type="ECO:0000256" key="2">
    <source>
        <dbReference type="ARBA" id="ARBA00023054"/>
    </source>
</evidence>
<feature type="region of interest" description="Disordered" evidence="5">
    <location>
        <begin position="2005"/>
        <end position="2080"/>
    </location>
</feature>
<feature type="coiled-coil region" evidence="4">
    <location>
        <begin position="80"/>
        <end position="114"/>
    </location>
</feature>
<feature type="coiled-coil region" evidence="4">
    <location>
        <begin position="157"/>
        <end position="283"/>
    </location>
</feature>
<feature type="region of interest" description="Disordered" evidence="5">
    <location>
        <begin position="2174"/>
        <end position="2276"/>
    </location>
</feature>
<feature type="compositionally biased region" description="Gly residues" evidence="5">
    <location>
        <begin position="2195"/>
        <end position="2212"/>
    </location>
</feature>
<dbReference type="SUPFAM" id="SSF57997">
    <property type="entry name" value="Tropomyosin"/>
    <property type="match status" value="2"/>
</dbReference>
<dbReference type="GO" id="GO:0006606">
    <property type="term" value="P:protein import into nucleus"/>
    <property type="evidence" value="ECO:0007669"/>
    <property type="project" value="InterPro"/>
</dbReference>
<dbReference type="eggNOG" id="KOG4674">
    <property type="taxonomic scope" value="Eukaryota"/>
</dbReference>
<feature type="domain" description="Nucleoprotein TPR/MLP1-2" evidence="6">
    <location>
        <begin position="1076"/>
        <end position="1203"/>
    </location>
</feature>
<dbReference type="GO" id="GO:0017056">
    <property type="term" value="F:structural constituent of nuclear pore"/>
    <property type="evidence" value="ECO:0007669"/>
    <property type="project" value="TreeGrafter"/>
</dbReference>
<feature type="domain" description="Nucleoprotein TPR/MPL1" evidence="7">
    <location>
        <begin position="190"/>
        <end position="268"/>
    </location>
</feature>
<keyword evidence="2 4" id="KW-0175">Coiled coil</keyword>
<dbReference type="GO" id="GO:0006406">
    <property type="term" value="P:mRNA export from nucleus"/>
    <property type="evidence" value="ECO:0007669"/>
    <property type="project" value="TreeGrafter"/>
</dbReference>
<dbReference type="Gene3D" id="1.10.287.1490">
    <property type="match status" value="2"/>
</dbReference>
<feature type="compositionally biased region" description="Basic and acidic residues" evidence="5">
    <location>
        <begin position="2250"/>
        <end position="2264"/>
    </location>
</feature>
<feature type="coiled-coil region" evidence="4">
    <location>
        <begin position="1331"/>
        <end position="1581"/>
    </location>
</feature>
<feature type="coiled-coil region" evidence="4">
    <location>
        <begin position="693"/>
        <end position="1136"/>
    </location>
</feature>
<evidence type="ECO:0000256" key="5">
    <source>
        <dbReference type="SAM" id="MobiDB-lite"/>
    </source>
</evidence>
<dbReference type="EMBL" id="HF935280">
    <property type="protein sequence ID" value="CCX06122.1"/>
    <property type="molecule type" value="Genomic_DNA"/>
</dbReference>
<dbReference type="InterPro" id="IPR057974">
    <property type="entry name" value="NUA/TPR/MLP1-2-like_dom"/>
</dbReference>
<evidence type="ECO:0000313" key="10">
    <source>
        <dbReference type="Proteomes" id="UP000018144"/>
    </source>
</evidence>
<feature type="compositionally biased region" description="Low complexity" evidence="5">
    <location>
        <begin position="2177"/>
        <end position="2194"/>
    </location>
</feature>